<evidence type="ECO:0000313" key="15">
    <source>
        <dbReference type="Ensembl" id="ENSACLP00000031708.2"/>
    </source>
</evidence>
<protein>
    <recommendedName>
        <fullName evidence="9 10">Histone deacetylase 3</fullName>
        <shortName evidence="10">HD3</shortName>
        <ecNumber evidence="2 10">3.5.1.98</ecNumber>
    </recommendedName>
</protein>
<evidence type="ECO:0000256" key="11">
    <source>
        <dbReference type="PIRSR" id="PIRSR037913-1"/>
    </source>
</evidence>
<dbReference type="PRINTS" id="PR01270">
    <property type="entry name" value="HDASUPER"/>
</dbReference>
<comment type="function">
    <text evidence="10">Histone deacetylase that catalyzes the deacetylation of lysine residues on the N-terminal part of the core histones (H2A, H2B, H3 and H4), and some other non-histone substrates. Histone deacetylation gives a tag for epigenetic repression and plays an important role in transcriptional regulation, cell cycle progression and developmental events. Histone deacetylases act via the formation of large multiprotein complexes.</text>
</comment>
<evidence type="ECO:0000313" key="16">
    <source>
        <dbReference type="Proteomes" id="UP000265100"/>
    </source>
</evidence>
<dbReference type="PIRSF" id="PIRSF037913">
    <property type="entry name" value="His_deacetylse_1"/>
    <property type="match status" value="1"/>
</dbReference>
<dbReference type="GO" id="GO:0046872">
    <property type="term" value="F:metal ion binding"/>
    <property type="evidence" value="ECO:0007669"/>
    <property type="project" value="UniProtKB-KW"/>
</dbReference>
<evidence type="ECO:0000256" key="4">
    <source>
        <dbReference type="ARBA" id="ARBA00022801"/>
    </source>
</evidence>
<evidence type="ECO:0000256" key="8">
    <source>
        <dbReference type="ARBA" id="ARBA00023242"/>
    </source>
</evidence>
<keyword evidence="6 10" id="KW-0805">Transcription regulation</keyword>
<reference evidence="15" key="3">
    <citation type="submission" date="2025-08" db="UniProtKB">
        <authorList>
            <consortium name="Ensembl"/>
        </authorList>
    </citation>
    <scope>IDENTIFICATION</scope>
</reference>
<dbReference type="GO" id="GO:0040029">
    <property type="term" value="P:epigenetic regulation of gene expression"/>
    <property type="evidence" value="ECO:0007669"/>
    <property type="project" value="TreeGrafter"/>
</dbReference>
<feature type="binding site" evidence="12">
    <location>
        <position position="178"/>
    </location>
    <ligand>
        <name>a divalent metal cation</name>
        <dbReference type="ChEBI" id="CHEBI:60240"/>
    </ligand>
</feature>
<dbReference type="InterPro" id="IPR037138">
    <property type="entry name" value="His_deacetylse_dom_sf"/>
</dbReference>
<keyword evidence="7 10" id="KW-0804">Transcription</keyword>
<reference evidence="15" key="4">
    <citation type="submission" date="2025-09" db="UniProtKB">
        <authorList>
            <consortium name="Ensembl"/>
        </authorList>
    </citation>
    <scope>IDENTIFICATION</scope>
</reference>
<keyword evidence="8 10" id="KW-0539">Nucleus</keyword>
<feature type="domain" description="Histone deacetylase" evidence="14">
    <location>
        <begin position="28"/>
        <end position="287"/>
    </location>
</feature>
<dbReference type="Gene3D" id="3.40.800.20">
    <property type="entry name" value="Histone deacetylase domain"/>
    <property type="match status" value="1"/>
</dbReference>
<dbReference type="GeneTree" id="ENSGT00940000160487"/>
<evidence type="ECO:0000256" key="12">
    <source>
        <dbReference type="PIRSR" id="PIRSR037913-3"/>
    </source>
</evidence>
<dbReference type="GO" id="GO:0005634">
    <property type="term" value="C:nucleus"/>
    <property type="evidence" value="ECO:0007669"/>
    <property type="project" value="UniProtKB-SubCell"/>
</dbReference>
<dbReference type="GO" id="GO:0141221">
    <property type="term" value="F:histone deacetylase activity, hydrolytic mechanism"/>
    <property type="evidence" value="ECO:0007669"/>
    <property type="project" value="UniProtKB-EC"/>
</dbReference>
<dbReference type="Pfam" id="PF00850">
    <property type="entry name" value="Hist_deacetyl"/>
    <property type="match status" value="1"/>
</dbReference>
<dbReference type="Proteomes" id="UP000265100">
    <property type="component" value="Chromosome 2"/>
</dbReference>
<feature type="binding site" evidence="12">
    <location>
        <position position="265"/>
    </location>
    <ligand>
        <name>a divalent metal cation</name>
        <dbReference type="ChEBI" id="CHEBI:60240"/>
    </ligand>
</feature>
<evidence type="ECO:0000256" key="5">
    <source>
        <dbReference type="ARBA" id="ARBA00022853"/>
    </source>
</evidence>
<dbReference type="AlphaFoldDB" id="A0A3P8QQE9"/>
<evidence type="ECO:0000256" key="6">
    <source>
        <dbReference type="ARBA" id="ARBA00023015"/>
    </source>
</evidence>
<evidence type="ECO:0000256" key="7">
    <source>
        <dbReference type="ARBA" id="ARBA00023163"/>
    </source>
</evidence>
<feature type="active site" description="Proton acceptor" evidence="11">
    <location>
        <position position="141"/>
    </location>
</feature>
<keyword evidence="16" id="KW-1185">Reference proteome</keyword>
<keyword evidence="5 10" id="KW-0156">Chromatin regulator</keyword>
<dbReference type="PRINTS" id="PR01271">
    <property type="entry name" value="HISDACETLASE"/>
</dbReference>
<evidence type="ECO:0000256" key="3">
    <source>
        <dbReference type="ARBA" id="ARBA00022491"/>
    </source>
</evidence>
<organism evidence="15 16">
    <name type="scientific">Astatotilapia calliptera</name>
    <name type="common">Eastern happy</name>
    <name type="synonym">Chromis callipterus</name>
    <dbReference type="NCBI Taxonomy" id="8154"/>
    <lineage>
        <taxon>Eukaryota</taxon>
        <taxon>Metazoa</taxon>
        <taxon>Chordata</taxon>
        <taxon>Craniata</taxon>
        <taxon>Vertebrata</taxon>
        <taxon>Euteleostomi</taxon>
        <taxon>Actinopterygii</taxon>
        <taxon>Neopterygii</taxon>
        <taxon>Teleostei</taxon>
        <taxon>Neoteleostei</taxon>
        <taxon>Acanthomorphata</taxon>
        <taxon>Ovalentaria</taxon>
        <taxon>Cichlomorphae</taxon>
        <taxon>Cichliformes</taxon>
        <taxon>Cichlidae</taxon>
        <taxon>African cichlids</taxon>
        <taxon>Pseudocrenilabrinae</taxon>
        <taxon>Haplochromini</taxon>
        <taxon>Astatotilapia</taxon>
    </lineage>
</organism>
<name>A0A3P8QQE9_ASTCA</name>
<evidence type="ECO:0000256" key="2">
    <source>
        <dbReference type="ARBA" id="ARBA00012111"/>
    </source>
</evidence>
<dbReference type="Ensembl" id="ENSACLT00000032451.2">
    <property type="protein sequence ID" value="ENSACLP00000031708.2"/>
    <property type="gene ID" value="ENSACLG00000021445.2"/>
</dbReference>
<dbReference type="InterPro" id="IPR003084">
    <property type="entry name" value="HDAC_I/II"/>
</dbReference>
<evidence type="ECO:0000256" key="10">
    <source>
        <dbReference type="PIRNR" id="PIRNR037913"/>
    </source>
</evidence>
<reference evidence="15 16" key="1">
    <citation type="submission" date="2018-05" db="EMBL/GenBank/DDBJ databases">
        <authorList>
            <person name="Datahose"/>
        </authorList>
    </citation>
    <scope>NUCLEOTIDE SEQUENCE</scope>
</reference>
<accession>A0A3P8QQE9</accession>
<feature type="compositionally biased region" description="Basic and acidic residues" evidence="13">
    <location>
        <begin position="343"/>
        <end position="361"/>
    </location>
</feature>
<feature type="region of interest" description="Disordered" evidence="13">
    <location>
        <begin position="342"/>
        <end position="362"/>
    </location>
</feature>
<proteinExistence type="inferred from homology"/>
<keyword evidence="12" id="KW-0479">Metal-binding</keyword>
<dbReference type="PANTHER" id="PTHR10625:SF36">
    <property type="entry name" value="HISTONE DEACETYLASE 3"/>
    <property type="match status" value="1"/>
</dbReference>
<evidence type="ECO:0000259" key="14">
    <source>
        <dbReference type="Pfam" id="PF00850"/>
    </source>
</evidence>
<dbReference type="SUPFAM" id="SSF52768">
    <property type="entry name" value="Arginase/deacetylase"/>
    <property type="match status" value="1"/>
</dbReference>
<reference evidence="16" key="2">
    <citation type="submission" date="2023-03" db="EMBL/GenBank/DDBJ databases">
        <authorList>
            <consortium name="Wellcome Sanger Institute Data Sharing"/>
        </authorList>
    </citation>
    <scope>NUCLEOTIDE SEQUENCE [LARGE SCALE GENOMIC DNA]</scope>
</reference>
<dbReference type="InterPro" id="IPR000286">
    <property type="entry name" value="HDACs"/>
</dbReference>
<keyword evidence="3" id="KW-0678">Repressor</keyword>
<keyword evidence="4 10" id="KW-0378">Hydrolase</keyword>
<evidence type="ECO:0000256" key="13">
    <source>
        <dbReference type="SAM" id="MobiDB-lite"/>
    </source>
</evidence>
<comment type="similarity">
    <text evidence="10">Belongs to the histone deacetylase family. HD Type 1 subfamily.</text>
</comment>
<sequence>GDIAFRMTNRTSYFYDPDVGNFHYGAGHPMKPHRLSLTHSLVLHYGLYKKMMVFKPYKASQHDMCRFHSEDYIDFLQKVSPNNMQGFTKSLNAFNVGDDCPVFPGLFEFCSRYTGASLQGATQLNHKICDIAINWAGGLHHAKKFEASGFCYVNDIVISILELLKYHPRVLYIDIDIHHGDGVQEAFYLTDRVMTVSFHKYGNYFFPGTGDMYEVGAESGRYYCLNVPLRDGIDDQSYRQLFQPVIRQVVDYYQPTCIVLQCGADSLGCDRLGCFNLSIRGHGILSTLIPDSRDPDMQSADPLAVFTCLQYLEQIRQTVFENLKMLNHAPSVQIHDVPSDMLSYERNDEPDPDERGAEENYTRSARVSNTRVFIKDWCARSSLFMT</sequence>
<evidence type="ECO:0000256" key="9">
    <source>
        <dbReference type="ARBA" id="ARBA00040349"/>
    </source>
</evidence>
<dbReference type="EC" id="3.5.1.98" evidence="2 10"/>
<evidence type="ECO:0000256" key="1">
    <source>
        <dbReference type="ARBA" id="ARBA00004123"/>
    </source>
</evidence>
<feature type="binding site" evidence="12">
    <location>
        <position position="176"/>
    </location>
    <ligand>
        <name>a divalent metal cation</name>
        <dbReference type="ChEBI" id="CHEBI:60240"/>
    </ligand>
</feature>
<gene>
    <name evidence="15" type="primary">HDAC3</name>
</gene>
<comment type="subcellular location">
    <subcellularLocation>
        <location evidence="1 10">Nucleus</location>
    </subcellularLocation>
</comment>
<dbReference type="Bgee" id="ENSACLG00000021445">
    <property type="expression patterns" value="Expressed in testis and 8 other cell types or tissues"/>
</dbReference>
<dbReference type="PANTHER" id="PTHR10625">
    <property type="entry name" value="HISTONE DEACETYLASE HDAC1-RELATED"/>
    <property type="match status" value="1"/>
</dbReference>
<comment type="catalytic activity">
    <reaction evidence="10">
        <text>N(6)-acetyl-L-lysyl-[histone] + H2O = L-lysyl-[histone] + acetate</text>
        <dbReference type="Rhea" id="RHEA:58196"/>
        <dbReference type="Rhea" id="RHEA-COMP:9845"/>
        <dbReference type="Rhea" id="RHEA-COMP:11338"/>
        <dbReference type="ChEBI" id="CHEBI:15377"/>
        <dbReference type="ChEBI" id="CHEBI:29969"/>
        <dbReference type="ChEBI" id="CHEBI:30089"/>
        <dbReference type="ChEBI" id="CHEBI:61930"/>
        <dbReference type="EC" id="3.5.1.98"/>
    </reaction>
</comment>
<dbReference type="InterPro" id="IPR023696">
    <property type="entry name" value="Ureohydrolase_dom_sf"/>
</dbReference>
<dbReference type="InterPro" id="IPR023801">
    <property type="entry name" value="His_deacetylse_dom"/>
</dbReference>